<accession>A0A2T0FC99</accession>
<evidence type="ECO:0000259" key="4">
    <source>
        <dbReference type="Pfam" id="PF01156"/>
    </source>
</evidence>
<dbReference type="SUPFAM" id="SSF53590">
    <property type="entry name" value="Nucleoside hydrolase"/>
    <property type="match status" value="1"/>
</dbReference>
<proteinExistence type="inferred from homology"/>
<dbReference type="AlphaFoldDB" id="A0A2T0FC99"/>
<dbReference type="PROSITE" id="PS01247">
    <property type="entry name" value="IUNH"/>
    <property type="match status" value="1"/>
</dbReference>
<evidence type="ECO:0000313" key="6">
    <source>
        <dbReference type="Proteomes" id="UP000238350"/>
    </source>
</evidence>
<dbReference type="STRING" id="45607.A0A2T0FC99"/>
<dbReference type="PANTHER" id="PTHR12304">
    <property type="entry name" value="INOSINE-URIDINE PREFERRING NUCLEOSIDE HYDROLASE"/>
    <property type="match status" value="1"/>
</dbReference>
<protein>
    <submittedName>
        <fullName evidence="5">Uridine nucleosidase</fullName>
    </submittedName>
</protein>
<evidence type="ECO:0000256" key="3">
    <source>
        <dbReference type="ARBA" id="ARBA00023295"/>
    </source>
</evidence>
<dbReference type="InterPro" id="IPR023186">
    <property type="entry name" value="IUNH"/>
</dbReference>
<organism evidence="5 6">
    <name type="scientific">Wickerhamiella sorbophila</name>
    <dbReference type="NCBI Taxonomy" id="45607"/>
    <lineage>
        <taxon>Eukaryota</taxon>
        <taxon>Fungi</taxon>
        <taxon>Dikarya</taxon>
        <taxon>Ascomycota</taxon>
        <taxon>Saccharomycotina</taxon>
        <taxon>Dipodascomycetes</taxon>
        <taxon>Dipodascales</taxon>
        <taxon>Trichomonascaceae</taxon>
        <taxon>Wickerhamiella</taxon>
    </lineage>
</organism>
<dbReference type="InterPro" id="IPR036452">
    <property type="entry name" value="Ribo_hydro-like"/>
</dbReference>
<dbReference type="GO" id="GO:0005829">
    <property type="term" value="C:cytosol"/>
    <property type="evidence" value="ECO:0007669"/>
    <property type="project" value="TreeGrafter"/>
</dbReference>
<reference evidence="5 6" key="1">
    <citation type="submission" date="2017-04" db="EMBL/GenBank/DDBJ databases">
        <title>Genome sequencing of [Candida] sorbophila.</title>
        <authorList>
            <person name="Ahn J.O."/>
        </authorList>
    </citation>
    <scope>NUCLEOTIDE SEQUENCE [LARGE SCALE GENOMIC DNA]</scope>
    <source>
        <strain evidence="5 6">DS02</strain>
    </source>
</reference>
<dbReference type="Gene3D" id="3.90.245.10">
    <property type="entry name" value="Ribonucleoside hydrolase-like"/>
    <property type="match status" value="1"/>
</dbReference>
<name>A0A2T0FC99_9ASCO</name>
<evidence type="ECO:0000256" key="1">
    <source>
        <dbReference type="ARBA" id="ARBA00009176"/>
    </source>
</evidence>
<dbReference type="Proteomes" id="UP000238350">
    <property type="component" value="Unassembled WGS sequence"/>
</dbReference>
<dbReference type="EMBL" id="NDIQ01000001">
    <property type="protein sequence ID" value="PRT52590.1"/>
    <property type="molecule type" value="Genomic_DNA"/>
</dbReference>
<dbReference type="RefSeq" id="XP_024662536.1">
    <property type="nucleotide sequence ID" value="XM_024806768.1"/>
</dbReference>
<dbReference type="Pfam" id="PF01156">
    <property type="entry name" value="IU_nuc_hydro"/>
    <property type="match status" value="1"/>
</dbReference>
<evidence type="ECO:0000256" key="2">
    <source>
        <dbReference type="ARBA" id="ARBA00022801"/>
    </source>
</evidence>
<dbReference type="GO" id="GO:0045437">
    <property type="term" value="F:uridine nucleosidase activity"/>
    <property type="evidence" value="ECO:0007669"/>
    <property type="project" value="UniProtKB-ARBA"/>
</dbReference>
<dbReference type="GO" id="GO:0008477">
    <property type="term" value="F:purine nucleosidase activity"/>
    <property type="evidence" value="ECO:0007669"/>
    <property type="project" value="TreeGrafter"/>
</dbReference>
<dbReference type="PANTHER" id="PTHR12304:SF4">
    <property type="entry name" value="URIDINE NUCLEOSIDASE"/>
    <property type="match status" value="1"/>
</dbReference>
<evidence type="ECO:0000313" key="5">
    <source>
        <dbReference type="EMBL" id="PRT52590.1"/>
    </source>
</evidence>
<keyword evidence="3" id="KW-0326">Glycosidase</keyword>
<dbReference type="InterPro" id="IPR015910">
    <property type="entry name" value="I/U_nuclsd_hydro_CS"/>
</dbReference>
<feature type="domain" description="Inosine/uridine-preferring nucleoside hydrolase" evidence="4">
    <location>
        <begin position="4"/>
        <end position="324"/>
    </location>
</feature>
<dbReference type="GeneID" id="36513959"/>
<dbReference type="OrthoDB" id="432381at2759"/>
<sequence length="338" mass="36470">MIPIWLDCDPGHDDAIALLLACALPYFDLIGVSTVYGNATLENTTNNAMSLLTAYHHVDVQVFPGAEKPLEGFLHVATDIHGSRGLDGTPLLPMAVGVRQPDHTAVAAMAEAIQAHPGELVIVATGPLTNIALLALNYPELIPGIRLLSIMGGSIDMGNWTKWAEFNLWCDAKASKIVLEDPDLGTKTILVPLNVTHTVIATEEVLTTIQRGPHHDKYTMFRQMMYDLLTFFADSYRIKFGFDTGPPVHDVLAVAAVLPLLSQLAANDPLAPATSHDIPGLGAEFYRANLHVTTNGPKQGQIIPERTENRGTYILDKIDPAAVWGLVFTSIGILEGSA</sequence>
<keyword evidence="2" id="KW-0378">Hydrolase</keyword>
<gene>
    <name evidence="5" type="ORF">B9G98_00210</name>
</gene>
<dbReference type="GO" id="GO:0006152">
    <property type="term" value="P:purine nucleoside catabolic process"/>
    <property type="evidence" value="ECO:0007669"/>
    <property type="project" value="TreeGrafter"/>
</dbReference>
<comment type="caution">
    <text evidence="5">The sequence shown here is derived from an EMBL/GenBank/DDBJ whole genome shotgun (WGS) entry which is preliminary data.</text>
</comment>
<comment type="similarity">
    <text evidence="1">Belongs to the IUNH family.</text>
</comment>
<dbReference type="InterPro" id="IPR001910">
    <property type="entry name" value="Inosine/uridine_hydrolase_dom"/>
</dbReference>
<keyword evidence="6" id="KW-1185">Reference proteome</keyword>